<feature type="compositionally biased region" description="Basic and acidic residues" evidence="1">
    <location>
        <begin position="10"/>
        <end position="22"/>
    </location>
</feature>
<proteinExistence type="predicted"/>
<dbReference type="RefSeq" id="WP_208349746.1">
    <property type="nucleotide sequence ID" value="NZ_JAALHA020000002.1"/>
</dbReference>
<feature type="compositionally biased region" description="Basic and acidic residues" evidence="1">
    <location>
        <begin position="143"/>
        <end position="157"/>
    </location>
</feature>
<evidence type="ECO:0000256" key="1">
    <source>
        <dbReference type="SAM" id="MobiDB-lite"/>
    </source>
</evidence>
<organism evidence="2 3">
    <name type="scientific">Aetokthonos hydrillicola Thurmond2011</name>
    <dbReference type="NCBI Taxonomy" id="2712845"/>
    <lineage>
        <taxon>Bacteria</taxon>
        <taxon>Bacillati</taxon>
        <taxon>Cyanobacteriota</taxon>
        <taxon>Cyanophyceae</taxon>
        <taxon>Nostocales</taxon>
        <taxon>Hapalosiphonaceae</taxon>
        <taxon>Aetokthonos</taxon>
    </lineage>
</organism>
<dbReference type="AlphaFoldDB" id="A0AAP5I433"/>
<feature type="region of interest" description="Disordered" evidence="1">
    <location>
        <begin position="133"/>
        <end position="157"/>
    </location>
</feature>
<reference evidence="3" key="1">
    <citation type="journal article" date="2021" name="Science">
        <title>Hunting the eagle killer: A cyanobacterial neurotoxin causes vacuolar myelinopathy.</title>
        <authorList>
            <person name="Breinlinger S."/>
            <person name="Phillips T.J."/>
            <person name="Haram B.N."/>
            <person name="Mares J."/>
            <person name="Martinez Yerena J.A."/>
            <person name="Hrouzek P."/>
            <person name="Sobotka R."/>
            <person name="Henderson W.M."/>
            <person name="Schmieder P."/>
            <person name="Williams S.M."/>
            <person name="Lauderdale J.D."/>
            <person name="Wilde H.D."/>
            <person name="Gerrin W."/>
            <person name="Kust A."/>
            <person name="Washington J.W."/>
            <person name="Wagner C."/>
            <person name="Geier B."/>
            <person name="Liebeke M."/>
            <person name="Enke H."/>
            <person name="Niedermeyer T.H.J."/>
            <person name="Wilde S.B."/>
        </authorList>
    </citation>
    <scope>NUCLEOTIDE SEQUENCE [LARGE SCALE GENOMIC DNA]</scope>
    <source>
        <strain evidence="3">Thurmond2011</strain>
    </source>
</reference>
<sequence length="157" mass="17655">MDHTTLSGHNQHDFIDSNHNHQEGSLTHQGWSHGSHYVYGSLTHHHGLHGGTDCKPYLGHHAPTFNDGLATQDTNNLHGQIIDHVVNASNHDHHVNNYANNLRFGESKSDYHKGWSDYYKSQAEYNARHGYASDAQSSANHAASEKAKSDYYKHYGQ</sequence>
<evidence type="ECO:0000313" key="3">
    <source>
        <dbReference type="Proteomes" id="UP000667802"/>
    </source>
</evidence>
<name>A0AAP5I433_9CYAN</name>
<comment type="caution">
    <text evidence="2">The sequence shown here is derived from an EMBL/GenBank/DDBJ whole genome shotgun (WGS) entry which is preliminary data.</text>
</comment>
<dbReference type="EMBL" id="JAALHA020000002">
    <property type="protein sequence ID" value="MDR9894310.1"/>
    <property type="molecule type" value="Genomic_DNA"/>
</dbReference>
<accession>A0AAP5I433</accession>
<protein>
    <submittedName>
        <fullName evidence="2">Uncharacterized protein</fullName>
    </submittedName>
</protein>
<evidence type="ECO:0000313" key="2">
    <source>
        <dbReference type="EMBL" id="MDR9894310.1"/>
    </source>
</evidence>
<dbReference type="Proteomes" id="UP000667802">
    <property type="component" value="Unassembled WGS sequence"/>
</dbReference>
<feature type="region of interest" description="Disordered" evidence="1">
    <location>
        <begin position="1"/>
        <end position="29"/>
    </location>
</feature>
<keyword evidence="3" id="KW-1185">Reference proteome</keyword>
<gene>
    <name evidence="2" type="ORF">G7B40_006950</name>
</gene>